<dbReference type="SUPFAM" id="SSF48264">
    <property type="entry name" value="Cytochrome P450"/>
    <property type="match status" value="1"/>
</dbReference>
<organism evidence="5 6">
    <name type="scientific">Ophiophagus hannah</name>
    <name type="common">King cobra</name>
    <name type="synonym">Naja hannah</name>
    <dbReference type="NCBI Taxonomy" id="8665"/>
    <lineage>
        <taxon>Eukaryota</taxon>
        <taxon>Metazoa</taxon>
        <taxon>Chordata</taxon>
        <taxon>Craniata</taxon>
        <taxon>Vertebrata</taxon>
        <taxon>Euteleostomi</taxon>
        <taxon>Lepidosauria</taxon>
        <taxon>Squamata</taxon>
        <taxon>Bifurcata</taxon>
        <taxon>Unidentata</taxon>
        <taxon>Episquamata</taxon>
        <taxon>Toxicofera</taxon>
        <taxon>Serpentes</taxon>
        <taxon>Colubroidea</taxon>
        <taxon>Elapidae</taxon>
        <taxon>Elapinae</taxon>
        <taxon>Ophiophagus</taxon>
    </lineage>
</organism>
<comment type="similarity">
    <text evidence="2">Belongs to the cytochrome P450 family.</text>
</comment>
<dbReference type="Pfam" id="PF00067">
    <property type="entry name" value="p450"/>
    <property type="match status" value="1"/>
</dbReference>
<evidence type="ECO:0000256" key="3">
    <source>
        <dbReference type="ARBA" id="ARBA00022723"/>
    </source>
</evidence>
<feature type="non-terminal residue" evidence="5">
    <location>
        <position position="103"/>
    </location>
</feature>
<proteinExistence type="inferred from homology"/>
<comment type="caution">
    <text evidence="5">The sequence shown here is derived from an EMBL/GenBank/DDBJ whole genome shotgun (WGS) entry which is preliminary data.</text>
</comment>
<dbReference type="OrthoDB" id="3934656at2759"/>
<evidence type="ECO:0000313" key="5">
    <source>
        <dbReference type="EMBL" id="ETE56746.1"/>
    </source>
</evidence>
<dbReference type="PANTHER" id="PTHR24300">
    <property type="entry name" value="CYTOCHROME P450 508A4-RELATED"/>
    <property type="match status" value="1"/>
</dbReference>
<keyword evidence="6" id="KW-1185">Reference proteome</keyword>
<dbReference type="EMBL" id="AZIM01013323">
    <property type="protein sequence ID" value="ETE56746.1"/>
    <property type="molecule type" value="Genomic_DNA"/>
</dbReference>
<dbReference type="GO" id="GO:0005506">
    <property type="term" value="F:iron ion binding"/>
    <property type="evidence" value="ECO:0007669"/>
    <property type="project" value="InterPro"/>
</dbReference>
<dbReference type="GO" id="GO:0005737">
    <property type="term" value="C:cytoplasm"/>
    <property type="evidence" value="ECO:0007669"/>
    <property type="project" value="TreeGrafter"/>
</dbReference>
<dbReference type="PRINTS" id="PR00463">
    <property type="entry name" value="EP450I"/>
</dbReference>
<dbReference type="InterPro" id="IPR002401">
    <property type="entry name" value="Cyt_P450_E_grp-I"/>
</dbReference>
<dbReference type="GO" id="GO:0020037">
    <property type="term" value="F:heme binding"/>
    <property type="evidence" value="ECO:0007669"/>
    <property type="project" value="InterPro"/>
</dbReference>
<dbReference type="InterPro" id="IPR036396">
    <property type="entry name" value="Cyt_P450_sf"/>
</dbReference>
<dbReference type="Proteomes" id="UP000018936">
    <property type="component" value="Unassembled WGS sequence"/>
</dbReference>
<evidence type="ECO:0000256" key="1">
    <source>
        <dbReference type="ARBA" id="ARBA00001971"/>
    </source>
</evidence>
<dbReference type="InterPro" id="IPR050182">
    <property type="entry name" value="Cytochrome_P450_fam2"/>
</dbReference>
<gene>
    <name evidence="5" type="primary">CYP2A9</name>
    <name evidence="5" type="ORF">L345_17542</name>
</gene>
<dbReference type="AlphaFoldDB" id="V8N4B4"/>
<keyword evidence="3" id="KW-0479">Metal-binding</keyword>
<name>V8N4B4_OPHHA</name>
<sequence>MFPMLGFLFGARKKVLKNKRELNAFVNENFIQSLSNLDENDARNFIDSYLIQQQQERKIQNNGYFHHENLEESVINLFMAGTETVSSTLFWAFTLMMKYPLIQ</sequence>
<dbReference type="GO" id="GO:0006082">
    <property type="term" value="P:organic acid metabolic process"/>
    <property type="evidence" value="ECO:0007669"/>
    <property type="project" value="TreeGrafter"/>
</dbReference>
<evidence type="ECO:0000256" key="4">
    <source>
        <dbReference type="ARBA" id="ARBA00023004"/>
    </source>
</evidence>
<dbReference type="GO" id="GO:0006805">
    <property type="term" value="P:xenobiotic metabolic process"/>
    <property type="evidence" value="ECO:0007669"/>
    <property type="project" value="TreeGrafter"/>
</dbReference>
<protein>
    <submittedName>
        <fullName evidence="5">Cytochrome protein</fullName>
    </submittedName>
</protein>
<keyword evidence="4" id="KW-0408">Iron</keyword>
<reference evidence="5 6" key="1">
    <citation type="journal article" date="2013" name="Proc. Natl. Acad. Sci. U.S.A.">
        <title>The king cobra genome reveals dynamic gene evolution and adaptation in the snake venom system.</title>
        <authorList>
            <person name="Vonk F.J."/>
            <person name="Casewell N.R."/>
            <person name="Henkel C.V."/>
            <person name="Heimberg A.M."/>
            <person name="Jansen H.J."/>
            <person name="McCleary R.J."/>
            <person name="Kerkkamp H.M."/>
            <person name="Vos R.A."/>
            <person name="Guerreiro I."/>
            <person name="Calvete J.J."/>
            <person name="Wuster W."/>
            <person name="Woods A.E."/>
            <person name="Logan J.M."/>
            <person name="Harrison R.A."/>
            <person name="Castoe T.A."/>
            <person name="de Koning A.P."/>
            <person name="Pollock D.D."/>
            <person name="Yandell M."/>
            <person name="Calderon D."/>
            <person name="Renjifo C."/>
            <person name="Currier R.B."/>
            <person name="Salgado D."/>
            <person name="Pla D."/>
            <person name="Sanz L."/>
            <person name="Hyder A.S."/>
            <person name="Ribeiro J.M."/>
            <person name="Arntzen J.W."/>
            <person name="van den Thillart G.E."/>
            <person name="Boetzer M."/>
            <person name="Pirovano W."/>
            <person name="Dirks R.P."/>
            <person name="Spaink H.P."/>
            <person name="Duboule D."/>
            <person name="McGlinn E."/>
            <person name="Kini R.M."/>
            <person name="Richardson M.K."/>
        </authorList>
    </citation>
    <scope>NUCLEOTIDE SEQUENCE</scope>
    <source>
        <tissue evidence="5">Blood</tissue>
    </source>
</reference>
<comment type="cofactor">
    <cofactor evidence="1">
        <name>heme</name>
        <dbReference type="ChEBI" id="CHEBI:30413"/>
    </cofactor>
</comment>
<evidence type="ECO:0000256" key="2">
    <source>
        <dbReference type="ARBA" id="ARBA00010617"/>
    </source>
</evidence>
<accession>V8N4B4</accession>
<dbReference type="GO" id="GO:0016712">
    <property type="term" value="F:oxidoreductase activity, acting on paired donors, with incorporation or reduction of molecular oxygen, reduced flavin or flavoprotein as one donor, and incorporation of one atom of oxygen"/>
    <property type="evidence" value="ECO:0007669"/>
    <property type="project" value="TreeGrafter"/>
</dbReference>
<dbReference type="PANTHER" id="PTHR24300:SF302">
    <property type="entry name" value="CYTOCHROME P450"/>
    <property type="match status" value="1"/>
</dbReference>
<dbReference type="InterPro" id="IPR001128">
    <property type="entry name" value="Cyt_P450"/>
</dbReference>
<dbReference type="Gene3D" id="1.10.630.10">
    <property type="entry name" value="Cytochrome P450"/>
    <property type="match status" value="1"/>
</dbReference>
<evidence type="ECO:0000313" key="6">
    <source>
        <dbReference type="Proteomes" id="UP000018936"/>
    </source>
</evidence>